<evidence type="ECO:0000313" key="8">
    <source>
        <dbReference type="EMBL" id="UQS82390.1"/>
    </source>
</evidence>
<evidence type="ECO:0000256" key="6">
    <source>
        <dbReference type="RuleBase" id="RU362042"/>
    </source>
</evidence>
<keyword evidence="6" id="KW-0645">Protease</keyword>
<dbReference type="CDD" id="cd06530">
    <property type="entry name" value="S26_SPase_I"/>
    <property type="match status" value="1"/>
</dbReference>
<dbReference type="PRINTS" id="PR00727">
    <property type="entry name" value="LEADERPTASE"/>
</dbReference>
<dbReference type="Proteomes" id="UP000831495">
    <property type="component" value="Chromosome"/>
</dbReference>
<evidence type="ECO:0000256" key="3">
    <source>
        <dbReference type="ARBA" id="ARBA00009370"/>
    </source>
</evidence>
<dbReference type="EC" id="3.4.21.89" evidence="4 6"/>
<keyword evidence="6" id="KW-1133">Transmembrane helix</keyword>
<comment type="catalytic activity">
    <reaction evidence="1 6">
        <text>Cleavage of hydrophobic, N-terminal signal or leader sequences from secreted and periplasmic proteins.</text>
        <dbReference type="EC" id="3.4.21.89"/>
    </reaction>
</comment>
<dbReference type="InterPro" id="IPR019758">
    <property type="entry name" value="Pept_S26A_signal_pept_1_CS"/>
</dbReference>
<evidence type="ECO:0000256" key="2">
    <source>
        <dbReference type="ARBA" id="ARBA00004401"/>
    </source>
</evidence>
<dbReference type="NCBIfam" id="TIGR02227">
    <property type="entry name" value="sigpep_I_bact"/>
    <property type="match status" value="1"/>
</dbReference>
<evidence type="ECO:0000256" key="1">
    <source>
        <dbReference type="ARBA" id="ARBA00000677"/>
    </source>
</evidence>
<evidence type="ECO:0000313" key="9">
    <source>
        <dbReference type="Proteomes" id="UP000831495"/>
    </source>
</evidence>
<dbReference type="InterPro" id="IPR019533">
    <property type="entry name" value="Peptidase_S26"/>
</dbReference>
<accession>A0ABY4P9V1</accession>
<dbReference type="Pfam" id="PF10502">
    <property type="entry name" value="Peptidase_S26"/>
    <property type="match status" value="1"/>
</dbReference>
<organism evidence="8 9">
    <name type="scientific">Bombilactobacillus folatiphilus</name>
    <dbReference type="NCBI Taxonomy" id="2923362"/>
    <lineage>
        <taxon>Bacteria</taxon>
        <taxon>Bacillati</taxon>
        <taxon>Bacillota</taxon>
        <taxon>Bacilli</taxon>
        <taxon>Lactobacillales</taxon>
        <taxon>Lactobacillaceae</taxon>
        <taxon>Bombilactobacillus</taxon>
    </lineage>
</organism>
<dbReference type="InterPro" id="IPR000223">
    <property type="entry name" value="Pept_S26A_signal_pept_1"/>
</dbReference>
<comment type="similarity">
    <text evidence="3 6">Belongs to the peptidase S26 family.</text>
</comment>
<feature type="domain" description="Peptidase S26" evidence="7">
    <location>
        <begin position="23"/>
        <end position="184"/>
    </location>
</feature>
<keyword evidence="6" id="KW-0812">Transmembrane</keyword>
<dbReference type="InterPro" id="IPR036286">
    <property type="entry name" value="LexA/Signal_pep-like_sf"/>
</dbReference>
<keyword evidence="5 6" id="KW-0378">Hydrolase</keyword>
<feature type="transmembrane region" description="Helical" evidence="6">
    <location>
        <begin position="20"/>
        <end position="41"/>
    </location>
</feature>
<reference evidence="8" key="1">
    <citation type="journal article" date="2022" name="Int. J. Syst. Evol. Microbiol.">
        <title>Apilactobacillus apisilvae sp. nov., Nicolia spurrieriana gen. nov. sp. nov., Bombilactobacillus folatiphilus sp. nov. and Bombilactobacillus thymidiniphilus sp. nov., four new lactic acid bacterial isolates from stingless bees Tetragonula carbonaria and Austroplebeia australis.</title>
        <authorList>
            <person name="Oliphant S.A."/>
            <person name="Watson-Haigh N.S."/>
            <person name="Sumby K.M."/>
            <person name="Gardner J."/>
            <person name="Groom S."/>
            <person name="Jiranek V."/>
        </authorList>
    </citation>
    <scope>NUCLEOTIDE SEQUENCE</scope>
    <source>
        <strain evidence="8">SG4_D2</strain>
    </source>
</reference>
<dbReference type="PROSITE" id="PS00761">
    <property type="entry name" value="SPASE_I_3"/>
    <property type="match status" value="1"/>
</dbReference>
<dbReference type="SUPFAM" id="SSF51306">
    <property type="entry name" value="LexA/Signal peptidase"/>
    <property type="match status" value="1"/>
</dbReference>
<evidence type="ECO:0000259" key="7">
    <source>
        <dbReference type="Pfam" id="PF10502"/>
    </source>
</evidence>
<proteinExistence type="inferred from homology"/>
<dbReference type="GO" id="GO:0009003">
    <property type="term" value="F:signal peptidase activity"/>
    <property type="evidence" value="ECO:0007669"/>
    <property type="project" value="UniProtKB-EC"/>
</dbReference>
<dbReference type="EMBL" id="CP093366">
    <property type="protein sequence ID" value="UQS82390.1"/>
    <property type="molecule type" value="Genomic_DNA"/>
</dbReference>
<evidence type="ECO:0000256" key="5">
    <source>
        <dbReference type="ARBA" id="ARBA00022801"/>
    </source>
</evidence>
<name>A0ABY4P9V1_9LACO</name>
<dbReference type="RefSeq" id="WP_249514658.1">
    <property type="nucleotide sequence ID" value="NZ_CP093366.1"/>
</dbReference>
<sequence>MQIWSNLKHFFQKNHFGFTLFLGVIVVVALFTYLLFNVVWINGTVHGRSMQPNFYAHDRVLVSPNAPIHRGDIVLLDPPGSSGNKLFVKRVIAGPHDQIRSNDDTTYINNHPISEPYLDPYKTKLPPNQLLTKNFTLKKLFGLKKVPAQSYFVMGDNRRQSADSRYFGPVKKSRIIGVVKVRYWPLNRITFY</sequence>
<comment type="subcellular location">
    <subcellularLocation>
        <location evidence="2">Cell membrane</location>
        <topology evidence="2">Single-pass type II membrane protein</topology>
    </subcellularLocation>
    <subcellularLocation>
        <location evidence="6">Membrane</location>
        <topology evidence="6">Single-pass type II membrane protein</topology>
    </subcellularLocation>
</comment>
<dbReference type="PANTHER" id="PTHR43390:SF1">
    <property type="entry name" value="CHLOROPLAST PROCESSING PEPTIDASE"/>
    <property type="match status" value="1"/>
</dbReference>
<keyword evidence="6" id="KW-0472">Membrane</keyword>
<keyword evidence="9" id="KW-1185">Reference proteome</keyword>
<dbReference type="Gene3D" id="2.10.109.10">
    <property type="entry name" value="Umud Fragment, subunit A"/>
    <property type="match status" value="1"/>
</dbReference>
<evidence type="ECO:0000256" key="4">
    <source>
        <dbReference type="ARBA" id="ARBA00013208"/>
    </source>
</evidence>
<dbReference type="PANTHER" id="PTHR43390">
    <property type="entry name" value="SIGNAL PEPTIDASE I"/>
    <property type="match status" value="1"/>
</dbReference>
<protein>
    <recommendedName>
        <fullName evidence="4 6">Signal peptidase I</fullName>
        <ecNumber evidence="4 6">3.4.21.89</ecNumber>
    </recommendedName>
</protein>
<gene>
    <name evidence="8" type="primary">lepB</name>
    <name evidence="8" type="ORF">MOO45_01500</name>
</gene>